<dbReference type="InterPro" id="IPR025580">
    <property type="entry name" value="Gp46"/>
</dbReference>
<evidence type="ECO:0008006" key="4">
    <source>
        <dbReference type="Google" id="ProtNLM"/>
    </source>
</evidence>
<keyword evidence="1" id="KW-0175">Coiled coil</keyword>
<evidence type="ECO:0000313" key="2">
    <source>
        <dbReference type="EMBL" id="EUJ64734.1"/>
    </source>
</evidence>
<dbReference type="EMBL" id="AODM01000005">
    <property type="protein sequence ID" value="EUJ64734.1"/>
    <property type="molecule type" value="Genomic_DNA"/>
</dbReference>
<gene>
    <name evidence="2" type="ORF">MCOL2_00930</name>
</gene>
<feature type="coiled-coil region" evidence="1">
    <location>
        <begin position="1"/>
        <end position="31"/>
    </location>
</feature>
<evidence type="ECO:0000313" key="3">
    <source>
        <dbReference type="Proteomes" id="UP000019241"/>
    </source>
</evidence>
<name>W7DIM5_9LIST</name>
<dbReference type="Pfam" id="PF14265">
    <property type="entry name" value="DUF4355"/>
    <property type="match status" value="1"/>
</dbReference>
<dbReference type="Proteomes" id="UP000019241">
    <property type="component" value="Unassembled WGS sequence"/>
</dbReference>
<comment type="caution">
    <text evidence="2">The sequence shown here is derived from an EMBL/GenBank/DDBJ whole genome shotgun (WGS) entry which is preliminary data.</text>
</comment>
<protein>
    <recommendedName>
        <fullName evidence="4">DUF4355 domain-containing protein</fullName>
    </recommendedName>
</protein>
<dbReference type="PATRIC" id="fig|1265822.4.peg.191"/>
<evidence type="ECO:0000256" key="1">
    <source>
        <dbReference type="SAM" id="Coils"/>
    </source>
</evidence>
<proteinExistence type="predicted"/>
<accession>W7DIM5</accession>
<dbReference type="AlphaFoldDB" id="W7DIM5"/>
<reference evidence="2 3" key="1">
    <citation type="submission" date="2012-12" db="EMBL/GenBank/DDBJ databases">
        <title>Novel taxa of Listeriaceae from agricultural environments in the United States.</title>
        <authorList>
            <person name="den Bakker H.C."/>
            <person name="Allred A."/>
            <person name="Warchocki S."/>
            <person name="Wright E.M."/>
            <person name="Burrell A."/>
            <person name="Nightingale K.K."/>
            <person name="Kephart D."/>
            <person name="Wiedmann M."/>
        </authorList>
    </citation>
    <scope>NUCLEOTIDE SEQUENCE [LARGE SCALE GENOMIC DNA]</scope>
    <source>
        <strain evidence="2 3">FSL S10-1203</strain>
    </source>
</reference>
<sequence>MNKEEREQHENQKLKEEVEKLRKENNFSKMGEQASEMLTEEGIKANKTVIGLVVRDTAEDTKEAVEAFVGVVQEQAQVLAKEMLKGKTPPVKSTDGKAVSWRDNLMTNYQKARENN</sequence>
<organism evidence="2 3">
    <name type="scientific">Listeria fleischmannii FSL S10-1203</name>
    <dbReference type="NCBI Taxonomy" id="1265822"/>
    <lineage>
        <taxon>Bacteria</taxon>
        <taxon>Bacillati</taxon>
        <taxon>Bacillota</taxon>
        <taxon>Bacilli</taxon>
        <taxon>Bacillales</taxon>
        <taxon>Listeriaceae</taxon>
        <taxon>Listeria</taxon>
    </lineage>
</organism>